<name>A0A4Y1WYE3_9BACT</name>
<evidence type="ECO:0000313" key="3">
    <source>
        <dbReference type="Proteomes" id="UP000318946"/>
    </source>
</evidence>
<proteinExistence type="predicted"/>
<dbReference type="AlphaFoldDB" id="A0A4Y1WYE3"/>
<gene>
    <name evidence="2" type="ORF">A5CBH24_24410</name>
</gene>
<sequence length="152" mass="17007">MYLFQPNTNHAEGTRPYLHKSMKQFITLICAGLLMSSCATIFCGSKTKVTFDGEISEKATLTIDGMKHTNVTFPYTTKIRRSFDETVVKIESPNYTAEPIIINKSFNAVSVINLLNILGWGIDAATGAITKPEFKFYQIDFQPKETTAPNQK</sequence>
<feature type="transmembrane region" description="Helical" evidence="1">
    <location>
        <begin position="25"/>
        <end position="42"/>
    </location>
</feature>
<evidence type="ECO:0008006" key="4">
    <source>
        <dbReference type="Google" id="ProtNLM"/>
    </source>
</evidence>
<organism evidence="2 3">
    <name type="scientific">Alistipes communis</name>
    <dbReference type="NCBI Taxonomy" id="2585118"/>
    <lineage>
        <taxon>Bacteria</taxon>
        <taxon>Pseudomonadati</taxon>
        <taxon>Bacteroidota</taxon>
        <taxon>Bacteroidia</taxon>
        <taxon>Bacteroidales</taxon>
        <taxon>Rikenellaceae</taxon>
        <taxon>Alistipes</taxon>
    </lineage>
</organism>
<accession>A0A4Y1WYE3</accession>
<evidence type="ECO:0000313" key="2">
    <source>
        <dbReference type="EMBL" id="BBL05128.1"/>
    </source>
</evidence>
<keyword evidence="3" id="KW-1185">Reference proteome</keyword>
<protein>
    <recommendedName>
        <fullName evidence="4">PEGA domain-containing protein</fullName>
    </recommendedName>
</protein>
<evidence type="ECO:0000256" key="1">
    <source>
        <dbReference type="SAM" id="Phobius"/>
    </source>
</evidence>
<keyword evidence="1" id="KW-0472">Membrane</keyword>
<reference evidence="3" key="1">
    <citation type="submission" date="2019-06" db="EMBL/GenBank/DDBJ databases">
        <title>Alistipes onderdonkii subsp. vulgaris subsp. nov., Alistipes dispar sp. nov. and Alistipes communis sp. nov., isolated from human faeces, and creation of Alistipes onderdonkii subsp. onderdonkii subsp. nov.</title>
        <authorList>
            <person name="Sakamoto M."/>
            <person name="Ikeyama N."/>
            <person name="Ogata Y."/>
            <person name="Suda W."/>
            <person name="Iino T."/>
            <person name="Hattori M."/>
            <person name="Ohkuma M."/>
        </authorList>
    </citation>
    <scope>NUCLEOTIDE SEQUENCE [LARGE SCALE GENOMIC DNA]</scope>
    <source>
        <strain evidence="3">5CBH24</strain>
    </source>
</reference>
<dbReference type="EMBL" id="AP019735">
    <property type="protein sequence ID" value="BBL05128.1"/>
    <property type="molecule type" value="Genomic_DNA"/>
</dbReference>
<keyword evidence="1" id="KW-0812">Transmembrane</keyword>
<keyword evidence="1" id="KW-1133">Transmembrane helix</keyword>
<dbReference type="Proteomes" id="UP000318946">
    <property type="component" value="Chromosome"/>
</dbReference>
<dbReference type="KEGG" id="acou:A5CBH24_24410"/>